<organism evidence="3 4">
    <name type="scientific">Reticulomyxa filosa</name>
    <dbReference type="NCBI Taxonomy" id="46433"/>
    <lineage>
        <taxon>Eukaryota</taxon>
        <taxon>Sar</taxon>
        <taxon>Rhizaria</taxon>
        <taxon>Retaria</taxon>
        <taxon>Foraminifera</taxon>
        <taxon>Monothalamids</taxon>
        <taxon>Reticulomyxidae</taxon>
        <taxon>Reticulomyxa</taxon>
    </lineage>
</organism>
<proteinExistence type="predicted"/>
<gene>
    <name evidence="3" type="ORF">RFI_15192</name>
</gene>
<dbReference type="PANTHER" id="PTHR45725">
    <property type="entry name" value="FORMIN HOMOLOGY 2 FAMILY MEMBER"/>
    <property type="match status" value="1"/>
</dbReference>
<dbReference type="InterPro" id="IPR042201">
    <property type="entry name" value="FH2_Formin_sf"/>
</dbReference>
<evidence type="ECO:0000256" key="1">
    <source>
        <dbReference type="SAM" id="MobiDB-lite"/>
    </source>
</evidence>
<dbReference type="OrthoDB" id="97893at2759"/>
<feature type="domain" description="FH2" evidence="2">
    <location>
        <begin position="1"/>
        <end position="204"/>
    </location>
</feature>
<dbReference type="SUPFAM" id="SSF101447">
    <property type="entry name" value="Formin homology 2 domain (FH2 domain)"/>
    <property type="match status" value="1"/>
</dbReference>
<evidence type="ECO:0000313" key="3">
    <source>
        <dbReference type="EMBL" id="ETO22008.1"/>
    </source>
</evidence>
<sequence>MRLETLDIVVQTKKADEKKESRSEIKKKEDSKVVVKLDIDSLETLFQQPENKKKGKKKGGGGNDTDKEDKKAKKKIVSLLADHDQKKHYNVSIGLSRLKKSNLVIHDAIMGMDENELKLDTLLKLQKYVPEEAEQELYRNWDGDSNDLDIPDQFFYALKDIPFLQERLSLWIFKIQFPELYEDNNLKVSILQKAHDIVKFTSLT</sequence>
<protein>
    <recommendedName>
        <fullName evidence="2">FH2 domain-containing protein</fullName>
    </recommendedName>
</protein>
<dbReference type="Proteomes" id="UP000023152">
    <property type="component" value="Unassembled WGS sequence"/>
</dbReference>
<accession>X6N7W5</accession>
<keyword evidence="4" id="KW-1185">Reference proteome</keyword>
<comment type="caution">
    <text evidence="3">The sequence shown here is derived from an EMBL/GenBank/DDBJ whole genome shotgun (WGS) entry which is preliminary data.</text>
</comment>
<dbReference type="Gene3D" id="1.20.58.2220">
    <property type="entry name" value="Formin, FH2 domain"/>
    <property type="match status" value="1"/>
</dbReference>
<dbReference type="EMBL" id="ASPP01011113">
    <property type="protein sequence ID" value="ETO22008.1"/>
    <property type="molecule type" value="Genomic_DNA"/>
</dbReference>
<dbReference type="AlphaFoldDB" id="X6N7W5"/>
<evidence type="ECO:0000259" key="2">
    <source>
        <dbReference type="PROSITE" id="PS51444"/>
    </source>
</evidence>
<feature type="region of interest" description="Disordered" evidence="1">
    <location>
        <begin position="46"/>
        <end position="71"/>
    </location>
</feature>
<dbReference type="PANTHER" id="PTHR45725:SF1">
    <property type="entry name" value="DISHEVELLED ASSOCIATED ACTIVATOR OF MORPHOGENESIS, ISOFORM D"/>
    <property type="match status" value="1"/>
</dbReference>
<evidence type="ECO:0000313" key="4">
    <source>
        <dbReference type="Proteomes" id="UP000023152"/>
    </source>
</evidence>
<name>X6N7W5_RETFI</name>
<dbReference type="InterPro" id="IPR015425">
    <property type="entry name" value="FH2_Formin"/>
</dbReference>
<dbReference type="InterPro" id="IPR051425">
    <property type="entry name" value="Formin_Homology"/>
</dbReference>
<dbReference type="PROSITE" id="PS51444">
    <property type="entry name" value="FH2"/>
    <property type="match status" value="1"/>
</dbReference>
<reference evidence="3 4" key="1">
    <citation type="journal article" date="2013" name="Curr. Biol.">
        <title>The Genome of the Foraminiferan Reticulomyxa filosa.</title>
        <authorList>
            <person name="Glockner G."/>
            <person name="Hulsmann N."/>
            <person name="Schleicher M."/>
            <person name="Noegel A.A."/>
            <person name="Eichinger L."/>
            <person name="Gallinger C."/>
            <person name="Pawlowski J."/>
            <person name="Sierra R."/>
            <person name="Euteneuer U."/>
            <person name="Pillet L."/>
            <person name="Moustafa A."/>
            <person name="Platzer M."/>
            <person name="Groth M."/>
            <person name="Szafranski K."/>
            <person name="Schliwa M."/>
        </authorList>
    </citation>
    <scope>NUCLEOTIDE SEQUENCE [LARGE SCALE GENOMIC DNA]</scope>
</reference>
<dbReference type="Pfam" id="PF02181">
    <property type="entry name" value="FH2"/>
    <property type="match status" value="1"/>
</dbReference>